<comment type="caution">
    <text evidence="2">The sequence shown here is derived from an EMBL/GenBank/DDBJ whole genome shotgun (WGS) entry which is preliminary data.</text>
</comment>
<feature type="compositionally biased region" description="Basic and acidic residues" evidence="1">
    <location>
        <begin position="73"/>
        <end position="89"/>
    </location>
</feature>
<dbReference type="EMBL" id="BMAW01006691">
    <property type="protein sequence ID" value="GFS99923.1"/>
    <property type="molecule type" value="Genomic_DNA"/>
</dbReference>
<keyword evidence="3" id="KW-1185">Reference proteome</keyword>
<organism evidence="2 3">
    <name type="scientific">Nephila pilipes</name>
    <name type="common">Giant wood spider</name>
    <name type="synonym">Nephila maculata</name>
    <dbReference type="NCBI Taxonomy" id="299642"/>
    <lineage>
        <taxon>Eukaryota</taxon>
        <taxon>Metazoa</taxon>
        <taxon>Ecdysozoa</taxon>
        <taxon>Arthropoda</taxon>
        <taxon>Chelicerata</taxon>
        <taxon>Arachnida</taxon>
        <taxon>Araneae</taxon>
        <taxon>Araneomorphae</taxon>
        <taxon>Entelegynae</taxon>
        <taxon>Araneoidea</taxon>
        <taxon>Nephilidae</taxon>
        <taxon>Nephila</taxon>
    </lineage>
</organism>
<reference evidence="2" key="1">
    <citation type="submission" date="2020-08" db="EMBL/GenBank/DDBJ databases">
        <title>Multicomponent nature underlies the extraordinary mechanical properties of spider dragline silk.</title>
        <authorList>
            <person name="Kono N."/>
            <person name="Nakamura H."/>
            <person name="Mori M."/>
            <person name="Yoshida Y."/>
            <person name="Ohtoshi R."/>
            <person name="Malay A.D."/>
            <person name="Moran D.A.P."/>
            <person name="Tomita M."/>
            <person name="Numata K."/>
            <person name="Arakawa K."/>
        </authorList>
    </citation>
    <scope>NUCLEOTIDE SEQUENCE</scope>
</reference>
<proteinExistence type="predicted"/>
<feature type="region of interest" description="Disordered" evidence="1">
    <location>
        <begin position="70"/>
        <end position="89"/>
    </location>
</feature>
<gene>
    <name evidence="2" type="ORF">NPIL_572461</name>
</gene>
<dbReference type="AlphaFoldDB" id="A0A8X6N8J5"/>
<dbReference type="Proteomes" id="UP000887013">
    <property type="component" value="Unassembled WGS sequence"/>
</dbReference>
<name>A0A8X6N8J5_NEPPI</name>
<evidence type="ECO:0000313" key="2">
    <source>
        <dbReference type="EMBL" id="GFS99923.1"/>
    </source>
</evidence>
<sequence>MTAIERSLSRYCAYTRYSPTMTRVDFGNAVPLPKEEVISGRISRESTPTVLFAYNLLAFPGVFKSKYLSRTPDGTRENVSRKAERFESN</sequence>
<evidence type="ECO:0000256" key="1">
    <source>
        <dbReference type="SAM" id="MobiDB-lite"/>
    </source>
</evidence>
<accession>A0A8X6N8J5</accession>
<protein>
    <submittedName>
        <fullName evidence="2">Uncharacterized protein</fullName>
    </submittedName>
</protein>
<evidence type="ECO:0000313" key="3">
    <source>
        <dbReference type="Proteomes" id="UP000887013"/>
    </source>
</evidence>